<evidence type="ECO:0000259" key="18">
    <source>
        <dbReference type="SMART" id="SM00485"/>
    </source>
</evidence>
<dbReference type="Gene3D" id="1.10.150.20">
    <property type="entry name" value="5' to 3' exonuclease, C-terminal subdomain"/>
    <property type="match status" value="1"/>
</dbReference>
<keyword evidence="10 16" id="KW-0269">Exonuclease</keyword>
<evidence type="ECO:0000256" key="13">
    <source>
        <dbReference type="ARBA" id="ARBA00023125"/>
    </source>
</evidence>
<dbReference type="GO" id="GO:0035312">
    <property type="term" value="F:5'-3' DNA exonuclease activity"/>
    <property type="evidence" value="ECO:0007669"/>
    <property type="project" value="UniProtKB-UniRule"/>
</dbReference>
<keyword evidence="6" id="KW-0255">Endonuclease</keyword>
<evidence type="ECO:0000313" key="20">
    <source>
        <dbReference type="Proteomes" id="UP001347796"/>
    </source>
</evidence>
<dbReference type="GO" id="GO:0017108">
    <property type="term" value="F:5'-flap endonuclease activity"/>
    <property type="evidence" value="ECO:0007669"/>
    <property type="project" value="TreeGrafter"/>
</dbReference>
<dbReference type="PRINTS" id="PR00853">
    <property type="entry name" value="XPGRADSUPER"/>
</dbReference>
<evidence type="ECO:0000256" key="9">
    <source>
        <dbReference type="ARBA" id="ARBA00022801"/>
    </source>
</evidence>
<evidence type="ECO:0000256" key="15">
    <source>
        <dbReference type="ARBA" id="ARBA00023242"/>
    </source>
</evidence>
<keyword evidence="12 16" id="KW-0267">Excision nuclease</keyword>
<dbReference type="AlphaFoldDB" id="A0AAN8JX46"/>
<keyword evidence="5 16" id="KW-0479">Metal-binding</keyword>
<dbReference type="EC" id="3.1.-.-" evidence="16"/>
<evidence type="ECO:0000256" key="1">
    <source>
        <dbReference type="ARBA" id="ARBA00004123"/>
    </source>
</evidence>
<dbReference type="GO" id="GO:0003677">
    <property type="term" value="F:DNA binding"/>
    <property type="evidence" value="ECO:0007669"/>
    <property type="project" value="UniProtKB-UniRule"/>
</dbReference>
<evidence type="ECO:0000256" key="8">
    <source>
        <dbReference type="ARBA" id="ARBA00022769"/>
    </source>
</evidence>
<dbReference type="FunFam" id="1.10.150.20:FF:000011">
    <property type="entry name" value="exonuclease 1"/>
    <property type="match status" value="1"/>
</dbReference>
<dbReference type="InterPro" id="IPR029060">
    <property type="entry name" value="PIN-like_dom_sf"/>
</dbReference>
<evidence type="ECO:0000256" key="12">
    <source>
        <dbReference type="ARBA" id="ARBA00022881"/>
    </source>
</evidence>
<evidence type="ECO:0000256" key="10">
    <source>
        <dbReference type="ARBA" id="ARBA00022839"/>
    </source>
</evidence>
<comment type="caution">
    <text evidence="19">The sequence shown here is derived from an EMBL/GenBank/DDBJ whole genome shotgun (WGS) entry which is preliminary data.</text>
</comment>
<dbReference type="InterPro" id="IPR037315">
    <property type="entry name" value="EXO1_H3TH"/>
</dbReference>
<dbReference type="GO" id="GO:0006298">
    <property type="term" value="P:mismatch repair"/>
    <property type="evidence" value="ECO:0007669"/>
    <property type="project" value="TreeGrafter"/>
</dbReference>
<dbReference type="SMART" id="SM00484">
    <property type="entry name" value="XPGI"/>
    <property type="match status" value="1"/>
</dbReference>
<keyword evidence="11 16" id="KW-0460">Magnesium</keyword>
<dbReference type="PANTHER" id="PTHR11081:SF8">
    <property type="entry name" value="EXONUCLEASE 1"/>
    <property type="match status" value="1"/>
</dbReference>
<dbReference type="InterPro" id="IPR006086">
    <property type="entry name" value="XPG-I_dom"/>
</dbReference>
<dbReference type="FunFam" id="3.40.50.1010:FF:000002">
    <property type="entry name" value="Exonuclease 1, putative"/>
    <property type="match status" value="1"/>
</dbReference>
<dbReference type="SUPFAM" id="SSF88723">
    <property type="entry name" value="PIN domain-like"/>
    <property type="match status" value="1"/>
</dbReference>
<feature type="domain" description="XPG N-terminal" evidence="18">
    <location>
        <begin position="1"/>
        <end position="99"/>
    </location>
</feature>
<dbReference type="EMBL" id="JAZGQO010000007">
    <property type="protein sequence ID" value="KAK6183560.1"/>
    <property type="molecule type" value="Genomic_DNA"/>
</dbReference>
<dbReference type="SUPFAM" id="SSF47807">
    <property type="entry name" value="5' to 3' exonuclease, C-terminal subdomain"/>
    <property type="match status" value="1"/>
</dbReference>
<keyword evidence="7 16" id="KW-0227">DNA damage</keyword>
<organism evidence="19 20">
    <name type="scientific">Patella caerulea</name>
    <name type="common">Rayed Mediterranean limpet</name>
    <dbReference type="NCBI Taxonomy" id="87958"/>
    <lineage>
        <taxon>Eukaryota</taxon>
        <taxon>Metazoa</taxon>
        <taxon>Spiralia</taxon>
        <taxon>Lophotrochozoa</taxon>
        <taxon>Mollusca</taxon>
        <taxon>Gastropoda</taxon>
        <taxon>Patellogastropoda</taxon>
        <taxon>Patelloidea</taxon>
        <taxon>Patellidae</taxon>
        <taxon>Patella</taxon>
    </lineage>
</organism>
<keyword evidence="13 16" id="KW-0238">DNA-binding</keyword>
<evidence type="ECO:0000256" key="7">
    <source>
        <dbReference type="ARBA" id="ARBA00022763"/>
    </source>
</evidence>
<keyword evidence="8 16" id="KW-0228">DNA excision</keyword>
<dbReference type="InterPro" id="IPR044752">
    <property type="entry name" value="PIN-like_EXO1"/>
</dbReference>
<evidence type="ECO:0000256" key="3">
    <source>
        <dbReference type="ARBA" id="ARBA00020324"/>
    </source>
</evidence>
<evidence type="ECO:0000259" key="17">
    <source>
        <dbReference type="SMART" id="SM00484"/>
    </source>
</evidence>
<comment type="function">
    <text evidence="16">5'-&gt;3' double-stranded DNA exonuclease which may also possess a cryptic 3'-&gt;5' double-stranded DNA exonuclease activity. Functions in DNA mismatch repair.</text>
</comment>
<dbReference type="Pfam" id="PF00867">
    <property type="entry name" value="XPG_I"/>
    <property type="match status" value="1"/>
</dbReference>
<dbReference type="PROSITE" id="PS00841">
    <property type="entry name" value="XPG_1"/>
    <property type="match status" value="1"/>
</dbReference>
<dbReference type="Proteomes" id="UP001347796">
    <property type="component" value="Unassembled WGS sequence"/>
</dbReference>
<evidence type="ECO:0000256" key="2">
    <source>
        <dbReference type="ARBA" id="ARBA00010563"/>
    </source>
</evidence>
<evidence type="ECO:0000256" key="11">
    <source>
        <dbReference type="ARBA" id="ARBA00022842"/>
    </source>
</evidence>
<comment type="similarity">
    <text evidence="2 16">Belongs to the XPG/RAD2 endonuclease family. EXO1 subfamily.</text>
</comment>
<protein>
    <recommendedName>
        <fullName evidence="3 16">Exonuclease 1</fullName>
        <ecNumber evidence="16">3.1.-.-</ecNumber>
    </recommendedName>
</protein>
<comment type="cofactor">
    <cofactor evidence="16">
        <name>Mg(2+)</name>
        <dbReference type="ChEBI" id="CHEBI:18420"/>
    </cofactor>
    <text evidence="16">Binds 2 magnesium ions per subunit. They probably participate in the reaction catalyzed by the enzyme. May bind an additional third magnesium ion after substrate binding.</text>
</comment>
<dbReference type="GO" id="GO:0005634">
    <property type="term" value="C:nucleus"/>
    <property type="evidence" value="ECO:0007669"/>
    <property type="project" value="UniProtKB-SubCell"/>
</dbReference>
<keyword evidence="20" id="KW-1185">Reference proteome</keyword>
<dbReference type="Pfam" id="PF00752">
    <property type="entry name" value="XPG_N"/>
    <property type="match status" value="1"/>
</dbReference>
<name>A0AAN8JX46_PATCE</name>
<dbReference type="CDD" id="cd09857">
    <property type="entry name" value="PIN_EXO1"/>
    <property type="match status" value="1"/>
</dbReference>
<accession>A0AAN8JX46</accession>
<evidence type="ECO:0000256" key="14">
    <source>
        <dbReference type="ARBA" id="ARBA00023204"/>
    </source>
</evidence>
<dbReference type="SMART" id="SM00485">
    <property type="entry name" value="XPGN"/>
    <property type="match status" value="1"/>
</dbReference>
<keyword evidence="4 16" id="KW-0540">Nuclease</keyword>
<dbReference type="Gene3D" id="3.40.50.1010">
    <property type="entry name" value="5'-nuclease"/>
    <property type="match status" value="1"/>
</dbReference>
<keyword evidence="14 16" id="KW-0234">DNA repair</keyword>
<evidence type="ECO:0000256" key="5">
    <source>
        <dbReference type="ARBA" id="ARBA00022723"/>
    </source>
</evidence>
<keyword evidence="15 16" id="KW-0539">Nucleus</keyword>
<dbReference type="PROSITE" id="PS00842">
    <property type="entry name" value="XPG_2"/>
    <property type="match status" value="1"/>
</dbReference>
<proteinExistence type="inferred from homology"/>
<dbReference type="InterPro" id="IPR006085">
    <property type="entry name" value="XPG_DNA_repair_N"/>
</dbReference>
<dbReference type="InterPro" id="IPR019974">
    <property type="entry name" value="XPG_CS"/>
</dbReference>
<feature type="domain" description="XPG-I" evidence="17">
    <location>
        <begin position="138"/>
        <end position="206"/>
    </location>
</feature>
<dbReference type="SMART" id="SM00279">
    <property type="entry name" value="HhH2"/>
    <property type="match status" value="1"/>
</dbReference>
<reference evidence="19 20" key="1">
    <citation type="submission" date="2024-01" db="EMBL/GenBank/DDBJ databases">
        <title>The genome of the rayed Mediterranean limpet Patella caerulea (Linnaeus, 1758).</title>
        <authorList>
            <person name="Anh-Thu Weber A."/>
            <person name="Halstead-Nussloch G."/>
        </authorList>
    </citation>
    <scope>NUCLEOTIDE SEQUENCE [LARGE SCALE GENOMIC DNA]</scope>
    <source>
        <strain evidence="19">AATW-2023a</strain>
        <tissue evidence="19">Whole specimen</tissue>
    </source>
</reference>
<keyword evidence="9 16" id="KW-0378">Hydrolase</keyword>
<evidence type="ECO:0000256" key="6">
    <source>
        <dbReference type="ARBA" id="ARBA00022759"/>
    </source>
</evidence>
<dbReference type="InterPro" id="IPR036279">
    <property type="entry name" value="5-3_exonuclease_C_sf"/>
</dbReference>
<gene>
    <name evidence="19" type="ORF">SNE40_011017</name>
</gene>
<dbReference type="PANTHER" id="PTHR11081">
    <property type="entry name" value="FLAP ENDONUCLEASE FAMILY MEMBER"/>
    <property type="match status" value="1"/>
</dbReference>
<evidence type="ECO:0000313" key="19">
    <source>
        <dbReference type="EMBL" id="KAK6183560.1"/>
    </source>
</evidence>
<comment type="subcellular location">
    <subcellularLocation>
        <location evidence="1 16">Nucleus</location>
    </subcellularLocation>
</comment>
<dbReference type="GO" id="GO:0006310">
    <property type="term" value="P:DNA recombination"/>
    <property type="evidence" value="ECO:0007669"/>
    <property type="project" value="TreeGrafter"/>
</dbReference>
<evidence type="ECO:0000256" key="4">
    <source>
        <dbReference type="ARBA" id="ARBA00022722"/>
    </source>
</evidence>
<evidence type="ECO:0000256" key="16">
    <source>
        <dbReference type="RuleBase" id="RU910737"/>
    </source>
</evidence>
<sequence>MGIQGLLPFLKKIHKAVNISQFKGCTVAIDAYCWLHRGAFACADKLALGEKTDMYVYYCMKYVDYMLKCGIKPILVFDGCHLPSKKEVEKSRRERRDLNRKKAAEFLREGRRAEARDCLQKCIDITPQMALELMNVCRDRGVDCIVAPYEADAQLAYLNKSGIAQVIITEDSDLLLFGCKQVMFKMDFHGNGILIEQNDINQVLEIQQGFYTFDKFRHLCILSGCDYLASLPGIGLATACKVFKKTRLTDIRILLKKLSSYLKKNVVVSNEYIENFIKAENTFLYQLCYDPIKRQVVPLNDYPPEIVKDELKYAGSYPFI</sequence>
<dbReference type="GO" id="GO:0046872">
    <property type="term" value="F:metal ion binding"/>
    <property type="evidence" value="ECO:0007669"/>
    <property type="project" value="UniProtKB-UniRule"/>
</dbReference>
<dbReference type="CDD" id="cd09908">
    <property type="entry name" value="H3TH_EXO1"/>
    <property type="match status" value="1"/>
</dbReference>
<dbReference type="InterPro" id="IPR006084">
    <property type="entry name" value="XPG/Rad2"/>
</dbReference>
<dbReference type="InterPro" id="IPR008918">
    <property type="entry name" value="HhH2"/>
</dbReference>